<comment type="catalytic activity">
    <reaction evidence="1">
        <text>RNA(n) + a ribonucleoside 5'-triphosphate = RNA(n+1) + diphosphate</text>
        <dbReference type="Rhea" id="RHEA:21248"/>
        <dbReference type="Rhea" id="RHEA-COMP:14527"/>
        <dbReference type="Rhea" id="RHEA-COMP:17342"/>
        <dbReference type="ChEBI" id="CHEBI:33019"/>
        <dbReference type="ChEBI" id="CHEBI:61557"/>
        <dbReference type="ChEBI" id="CHEBI:140395"/>
        <dbReference type="EC" id="2.7.7.48"/>
    </reaction>
</comment>
<dbReference type="GO" id="GO:0003723">
    <property type="term" value="F:RNA binding"/>
    <property type="evidence" value="ECO:0007669"/>
    <property type="project" value="UniProtKB-KW"/>
</dbReference>
<dbReference type="AlphaFoldDB" id="F9GDG8"/>
<organism evidence="4">
    <name type="scientific">Fusarium oxysporum (strain Fo5176)</name>
    <name type="common">Fusarium vascular wilt</name>
    <dbReference type="NCBI Taxonomy" id="660025"/>
    <lineage>
        <taxon>Eukaryota</taxon>
        <taxon>Fungi</taxon>
        <taxon>Dikarya</taxon>
        <taxon>Ascomycota</taxon>
        <taxon>Pezizomycotina</taxon>
        <taxon>Sordariomycetes</taxon>
        <taxon>Hypocreomycetidae</taxon>
        <taxon>Hypocreales</taxon>
        <taxon>Nectriaceae</taxon>
        <taxon>Fusarium</taxon>
        <taxon>Fusarium oxysporum species complex</taxon>
    </lineage>
</organism>
<dbReference type="GO" id="GO:0003968">
    <property type="term" value="F:RNA-directed RNA polymerase activity"/>
    <property type="evidence" value="ECO:0007669"/>
    <property type="project" value="UniProtKB-KW"/>
</dbReference>
<sequence>MSSTGNLMNDGIGIVSLILMRKVQNALELDYLPAATQGRIGSDKGVWVLDIGTQPSEIWLETYKSQRKWNCDWKDPEHRTLEVIHQSSRLEGSVLSCLNVYPSTNQKFKSTPVKWRLGGACDGQWYNEGYERIPSMALENKVTWTNHPFAPKSGQETGFPYDHIPTYLFRLYEPGSPGSSSVREVTTPVYATASNENCSDRMNLLELPPKEATKKLYHHLLWVYGHEHRCNLMSWSSSLLFVLQYGLFRNTKVNKTPFSEIQLIMIDTREFPKQTFVRDLDMLEHFHPYVSDLASTIPGNKTFPPARSHVLELRSKREGSMYFGEYLSQGRLDIQGRCSQVSMQRLIDTGLFTLCPLSINDWTRWAITVCDIRNTFLSTQTTDLKKVRTAIAMAQVGVGDQFAFPFAVMLLALQCREATDPSILNAFHSMFTDQELNVVDLKYDLESERLPELKQFKELMEAIRKERDGQEPESDRPEGGEPDPLVAQIEGPFKALCVNTKSLFPHRGSGGRKHVGFADE</sequence>
<dbReference type="OrthoDB" id="4152607at2759"/>
<evidence type="ECO:0000256" key="2">
    <source>
        <dbReference type="SAM" id="MobiDB-lite"/>
    </source>
</evidence>
<evidence type="ECO:0000256" key="1">
    <source>
        <dbReference type="RuleBase" id="RU363098"/>
    </source>
</evidence>
<gene>
    <name evidence="4" type="ORF">FOXB_16702</name>
</gene>
<dbReference type="EMBL" id="AFQF01005489">
    <property type="protein sequence ID" value="EGU72791.1"/>
    <property type="molecule type" value="Genomic_DNA"/>
</dbReference>
<protein>
    <recommendedName>
        <fullName evidence="1">RNA-dependent RNA polymerase</fullName>
        <ecNumber evidence="1">2.7.7.48</ecNumber>
    </recommendedName>
</protein>
<reference evidence="4" key="1">
    <citation type="journal article" date="2012" name="Mol. Plant Microbe Interact.">
        <title>A highly conserved effector in Fusarium oxysporum is required for full virulence on Arabidopsis.</title>
        <authorList>
            <person name="Thatcher L.F."/>
            <person name="Gardiner D.M."/>
            <person name="Kazan K."/>
            <person name="Manners J."/>
        </authorList>
    </citation>
    <scope>NUCLEOTIDE SEQUENCE [LARGE SCALE GENOMIC DNA]</scope>
    <source>
        <strain evidence="4">Fo5176</strain>
    </source>
</reference>
<feature type="compositionally biased region" description="Basic and acidic residues" evidence="2">
    <location>
        <begin position="465"/>
        <end position="479"/>
    </location>
</feature>
<dbReference type="EC" id="2.7.7.48" evidence="1"/>
<keyword evidence="1" id="KW-0694">RNA-binding</keyword>
<comment type="caution">
    <text evidence="4">The sequence shown here is derived from an EMBL/GenBank/DDBJ whole genome shotgun (WGS) entry which is preliminary data.</text>
</comment>
<evidence type="ECO:0000313" key="4">
    <source>
        <dbReference type="EMBL" id="EGU72791.1"/>
    </source>
</evidence>
<evidence type="ECO:0000259" key="3">
    <source>
        <dbReference type="Pfam" id="PF05183"/>
    </source>
</evidence>
<dbReference type="InterPro" id="IPR057596">
    <property type="entry name" value="RDRP_core"/>
</dbReference>
<keyword evidence="1" id="KW-0808">Transferase</keyword>
<name>F9GDG8_FUSOF</name>
<comment type="similarity">
    <text evidence="1">Belongs to the RdRP family.</text>
</comment>
<proteinExistence type="inferred from homology"/>
<dbReference type="STRING" id="660025.F9GDG8"/>
<feature type="domain" description="RDRP core" evidence="3">
    <location>
        <begin position="6"/>
        <end position="94"/>
    </location>
</feature>
<accession>F9GDG8</accession>
<keyword evidence="1" id="KW-0548">Nucleotidyltransferase</keyword>
<dbReference type="Pfam" id="PF05183">
    <property type="entry name" value="RdRP"/>
    <property type="match status" value="1"/>
</dbReference>
<keyword evidence="1" id="KW-0696">RNA-directed RNA polymerase</keyword>
<feature type="region of interest" description="Disordered" evidence="2">
    <location>
        <begin position="465"/>
        <end position="486"/>
    </location>
</feature>